<accession>A0A516H5S9</accession>
<keyword evidence="1" id="KW-0812">Transmembrane</keyword>
<evidence type="ECO:0000259" key="2">
    <source>
        <dbReference type="Pfam" id="PF01593"/>
    </source>
</evidence>
<keyword evidence="1" id="KW-1133">Transmembrane helix</keyword>
<dbReference type="PANTHER" id="PTHR42923">
    <property type="entry name" value="PROTOPORPHYRINOGEN OXIDASE"/>
    <property type="match status" value="1"/>
</dbReference>
<keyword evidence="1" id="KW-0472">Membrane</keyword>
<dbReference type="SUPFAM" id="SSF51905">
    <property type="entry name" value="FAD/NAD(P)-binding domain"/>
    <property type="match status" value="1"/>
</dbReference>
<dbReference type="GO" id="GO:0016491">
    <property type="term" value="F:oxidoreductase activity"/>
    <property type="evidence" value="ECO:0007669"/>
    <property type="project" value="InterPro"/>
</dbReference>
<dbReference type="Proteomes" id="UP000317496">
    <property type="component" value="Chromosome"/>
</dbReference>
<proteinExistence type="predicted"/>
<dbReference type="Pfam" id="PF01593">
    <property type="entry name" value="Amino_oxidase"/>
    <property type="match status" value="1"/>
</dbReference>
<evidence type="ECO:0000313" key="4">
    <source>
        <dbReference type="Proteomes" id="UP000317496"/>
    </source>
</evidence>
<dbReference type="AlphaFoldDB" id="A0A516H5S9"/>
<dbReference type="KEGG" id="fer:FNB15_17915"/>
<sequence>MTETAGRRRQRIAVIGAGISGLGAAWALARHHDVTVFEANATPGGHSNTVDIDYDGASIAVDTGFIVFNDWNYPNLTRLFAHLDVPAIKSDMSFAVSVGGGTLEWSGNNLATLFAQKRNLLRPSFHRMWRDILRFNKTTVTDLVAGRMTGLSLGDYLARGRYSDSFMLDYLLPMGAAIWSAPLAEMMAFPAETFANFFRNHGLLSIDDRPQWYTVQGGSREYVKRLLADSDFALHLHTPVHAVHRGTDGVGVVTARGSSHFDQVVLACHADQALRLLDDQATPQERSLLGSFRFEPNRAVLHRDPALMPRRRNVWASWNYLSEPRRDLQRRVGLTYWMNLLQSIDSSRPLFVTMNPVTEPRDDLVFAEFAYEHPLFDRAAIDAQARIGDIQGKDRLWFCGAWCKYGFHEDGFTAGLRVAEALGATPFADTATAQQEAAA</sequence>
<dbReference type="OrthoDB" id="20837at2"/>
<protein>
    <submittedName>
        <fullName evidence="3">FAD-dependent oxidoreductase</fullName>
    </submittedName>
</protein>
<evidence type="ECO:0000256" key="1">
    <source>
        <dbReference type="SAM" id="Phobius"/>
    </source>
</evidence>
<dbReference type="Gene3D" id="3.50.50.60">
    <property type="entry name" value="FAD/NAD(P)-binding domain"/>
    <property type="match status" value="1"/>
</dbReference>
<feature type="transmembrane region" description="Helical" evidence="1">
    <location>
        <begin position="12"/>
        <end position="29"/>
    </location>
</feature>
<keyword evidence="4" id="KW-1185">Reference proteome</keyword>
<dbReference type="PANTHER" id="PTHR42923:SF17">
    <property type="entry name" value="AMINE OXIDASE DOMAIN-CONTAINING PROTEIN"/>
    <property type="match status" value="1"/>
</dbReference>
<dbReference type="InterPro" id="IPR050464">
    <property type="entry name" value="Zeta_carotene_desat/Oxidored"/>
</dbReference>
<feature type="domain" description="Amine oxidase" evidence="2">
    <location>
        <begin position="19"/>
        <end position="281"/>
    </location>
</feature>
<organism evidence="3 4">
    <name type="scientific">Ferrovibrio terrae</name>
    <dbReference type="NCBI Taxonomy" id="2594003"/>
    <lineage>
        <taxon>Bacteria</taxon>
        <taxon>Pseudomonadati</taxon>
        <taxon>Pseudomonadota</taxon>
        <taxon>Alphaproteobacteria</taxon>
        <taxon>Rhodospirillales</taxon>
        <taxon>Rhodospirillaceae</taxon>
        <taxon>Ferrovibrio</taxon>
    </lineage>
</organism>
<dbReference type="InterPro" id="IPR036188">
    <property type="entry name" value="FAD/NAD-bd_sf"/>
</dbReference>
<dbReference type="EMBL" id="CP041636">
    <property type="protein sequence ID" value="QDO99030.1"/>
    <property type="molecule type" value="Genomic_DNA"/>
</dbReference>
<gene>
    <name evidence="3" type="ORF">FNB15_17915</name>
</gene>
<reference evidence="3 4" key="1">
    <citation type="submission" date="2019-07" db="EMBL/GenBank/DDBJ databases">
        <title>Genome sequencing for Ferrovibrio sp. K5.</title>
        <authorList>
            <person name="Park S.-J."/>
        </authorList>
    </citation>
    <scope>NUCLEOTIDE SEQUENCE [LARGE SCALE GENOMIC DNA]</scope>
    <source>
        <strain evidence="3 4">K5</strain>
    </source>
</reference>
<dbReference type="InterPro" id="IPR002937">
    <property type="entry name" value="Amino_oxidase"/>
</dbReference>
<name>A0A516H5S9_9PROT</name>
<evidence type="ECO:0000313" key="3">
    <source>
        <dbReference type="EMBL" id="QDO99030.1"/>
    </source>
</evidence>
<dbReference type="RefSeq" id="WP_144258026.1">
    <property type="nucleotide sequence ID" value="NZ_CP041636.1"/>
</dbReference>